<organism evidence="1">
    <name type="scientific">Siphoviridae sp. ctJcm18</name>
    <dbReference type="NCBI Taxonomy" id="2825433"/>
    <lineage>
        <taxon>Viruses</taxon>
        <taxon>Duplodnaviria</taxon>
        <taxon>Heunggongvirae</taxon>
        <taxon>Uroviricota</taxon>
        <taxon>Caudoviricetes</taxon>
    </lineage>
</organism>
<sequence>MSVEVLTQGGGANLQSRSVNLTSTSATTFSPQSGYDGMSSITVKPNLQSKSVTLSSSSATVSPDSGYSGLSSVTARTNNQSTQYVTPASYPQNISPSSGYSGLSGVYVYGDSNLISENIKSGISIFGVNGSLSSGGTGQKGYYGAYFNSNSSTSLTIPVSGITSNENILFVVLLAQERPYDGELIVAGYSSVVSGSNKFFMAKRDEAISFGIEFSYQLSDGILTVNYSGYYTFGGEMTYLYAIVTN</sequence>
<dbReference type="EMBL" id="BK015323">
    <property type="protein sequence ID" value="DAE01258.1"/>
    <property type="molecule type" value="Genomic_DNA"/>
</dbReference>
<accession>A0A8S5P2Q4</accession>
<evidence type="ECO:0000313" key="1">
    <source>
        <dbReference type="EMBL" id="DAE01258.1"/>
    </source>
</evidence>
<protein>
    <submittedName>
        <fullName evidence="1">Tail protein</fullName>
    </submittedName>
</protein>
<name>A0A8S5P2Q4_9CAUD</name>
<reference evidence="1" key="1">
    <citation type="journal article" date="2021" name="Proc. Natl. Acad. Sci. U.S.A.">
        <title>A Catalog of Tens of Thousands of Viruses from Human Metagenomes Reveals Hidden Associations with Chronic Diseases.</title>
        <authorList>
            <person name="Tisza M.J."/>
            <person name="Buck C.B."/>
        </authorList>
    </citation>
    <scope>NUCLEOTIDE SEQUENCE</scope>
    <source>
        <strain evidence="1">CtJcm18</strain>
    </source>
</reference>
<proteinExistence type="predicted"/>